<dbReference type="EMBL" id="KN823046">
    <property type="protein sequence ID" value="KIO25226.1"/>
    <property type="molecule type" value="Genomic_DNA"/>
</dbReference>
<dbReference type="Proteomes" id="UP000054248">
    <property type="component" value="Unassembled WGS sequence"/>
</dbReference>
<dbReference type="HOGENOM" id="CLU_370535_0_0_1"/>
<gene>
    <name evidence="2" type="ORF">M407DRAFT_25448</name>
</gene>
<keyword evidence="3" id="KW-1185">Reference proteome</keyword>
<proteinExistence type="predicted"/>
<reference evidence="2 3" key="1">
    <citation type="submission" date="2014-04" db="EMBL/GenBank/DDBJ databases">
        <authorList>
            <consortium name="DOE Joint Genome Institute"/>
            <person name="Kuo A."/>
            <person name="Girlanda M."/>
            <person name="Perotto S."/>
            <person name="Kohler A."/>
            <person name="Nagy L.G."/>
            <person name="Floudas D."/>
            <person name="Copeland A."/>
            <person name="Barry K.W."/>
            <person name="Cichocki N."/>
            <person name="Veneault-Fourrey C."/>
            <person name="LaButti K."/>
            <person name="Lindquist E.A."/>
            <person name="Lipzen A."/>
            <person name="Lundell T."/>
            <person name="Morin E."/>
            <person name="Murat C."/>
            <person name="Sun H."/>
            <person name="Tunlid A."/>
            <person name="Henrissat B."/>
            <person name="Grigoriev I.V."/>
            <person name="Hibbett D.S."/>
            <person name="Martin F."/>
            <person name="Nordberg H.P."/>
            <person name="Cantor M.N."/>
            <person name="Hua S.X."/>
        </authorList>
    </citation>
    <scope>NUCLEOTIDE SEQUENCE [LARGE SCALE GENOMIC DNA]</scope>
    <source>
        <strain evidence="2 3">MUT 4182</strain>
    </source>
</reference>
<evidence type="ECO:0000256" key="1">
    <source>
        <dbReference type="SAM" id="MobiDB-lite"/>
    </source>
</evidence>
<evidence type="ECO:0000313" key="3">
    <source>
        <dbReference type="Proteomes" id="UP000054248"/>
    </source>
</evidence>
<feature type="region of interest" description="Disordered" evidence="1">
    <location>
        <begin position="731"/>
        <end position="751"/>
    </location>
</feature>
<dbReference type="OrthoDB" id="10249920at2759"/>
<feature type="compositionally biased region" description="Acidic residues" evidence="1">
    <location>
        <begin position="47"/>
        <end position="70"/>
    </location>
</feature>
<sequence length="751" mass="82325">MTTAALLPPDLVSLEDNSFFDHEESEANQSVERLGQPHPFDGMHFDSEDDQPDDDEVEDDQDEDYGEDDSFSLAPQASLYQQHDQPIPPPIPTHSRPPRLPAPKFHNPLPVANSAHRAASQSRAVILPANHRHPQNRPRQARRVSPTNPPLIASSRPSNVRRAGAPSHRATLSVSSQGLGDAGDPSIPDPNEEGIIMISGAQAMHMTFLDFGPNMYLIRKELTDPLYPSFLEPPSKLTPLRCLCCKKVYNGPNARSMWRRHITQKHQFILGGKKGNGKGKKEIVDEENRFPGESAEEAIIRRREQALQMKREWSRNRRLSNRAAQDETHAFAVPKMMARSVSFGSQTVNAEFHQHGIAFDQLSAEPLAQWQSSGSLVEMSSRGGMRGYAHPRNLAVPPSPDAGLEDDDEDEEPLSNRLSVPIQANELEPSPALDSPQAGSYTPLPESGAALEDAQHEPQLVENEEPSKDARSDLHHAHLFQHLGSEFEYDFVLGTSPVVAITQLPVLSQPKDQHLNGLPELSYSFTRPLGALPGTPARIASTRQLTDAERRNILSLESPRGIPFPRSKTSTGILGGVDTTTRPIVSTPARPTGMMRSVTMPALALHSTPLASDTSLQSLMPETPGNGSVSYLDHMPPTPFRDILGGSWDWHMFESPVVKRKRSQTDEGTVSTRDSTSNVLSSTTLNANVGGDMHVAIMEGDFFEKFFDLPKTPGKKGLAFSEASGSENVAALAEDGTEDGRKAKRARFSSS</sequence>
<dbReference type="STRING" id="1051891.A0A0C3QG49"/>
<feature type="region of interest" description="Disordered" evidence="1">
    <location>
        <begin position="1"/>
        <end position="188"/>
    </location>
</feature>
<feature type="compositionally biased region" description="Acidic residues" evidence="1">
    <location>
        <begin position="403"/>
        <end position="413"/>
    </location>
</feature>
<protein>
    <submittedName>
        <fullName evidence="2">Uncharacterized protein</fullName>
    </submittedName>
</protein>
<feature type="compositionally biased region" description="Polar residues" evidence="1">
    <location>
        <begin position="73"/>
        <end position="84"/>
    </location>
</feature>
<evidence type="ECO:0000313" key="2">
    <source>
        <dbReference type="EMBL" id="KIO25226.1"/>
    </source>
</evidence>
<organism evidence="2 3">
    <name type="scientific">Tulasnella calospora MUT 4182</name>
    <dbReference type="NCBI Taxonomy" id="1051891"/>
    <lineage>
        <taxon>Eukaryota</taxon>
        <taxon>Fungi</taxon>
        <taxon>Dikarya</taxon>
        <taxon>Basidiomycota</taxon>
        <taxon>Agaricomycotina</taxon>
        <taxon>Agaricomycetes</taxon>
        <taxon>Cantharellales</taxon>
        <taxon>Tulasnellaceae</taxon>
        <taxon>Tulasnella</taxon>
    </lineage>
</organism>
<name>A0A0C3QG49_9AGAM</name>
<feature type="region of interest" description="Disordered" evidence="1">
    <location>
        <begin position="558"/>
        <end position="593"/>
    </location>
</feature>
<feature type="compositionally biased region" description="Basic residues" evidence="1">
    <location>
        <begin position="742"/>
        <end position="751"/>
    </location>
</feature>
<reference evidence="3" key="2">
    <citation type="submission" date="2015-01" db="EMBL/GenBank/DDBJ databases">
        <title>Evolutionary Origins and Diversification of the Mycorrhizal Mutualists.</title>
        <authorList>
            <consortium name="DOE Joint Genome Institute"/>
            <consortium name="Mycorrhizal Genomics Consortium"/>
            <person name="Kohler A."/>
            <person name="Kuo A."/>
            <person name="Nagy L.G."/>
            <person name="Floudas D."/>
            <person name="Copeland A."/>
            <person name="Barry K.W."/>
            <person name="Cichocki N."/>
            <person name="Veneault-Fourrey C."/>
            <person name="LaButti K."/>
            <person name="Lindquist E.A."/>
            <person name="Lipzen A."/>
            <person name="Lundell T."/>
            <person name="Morin E."/>
            <person name="Murat C."/>
            <person name="Riley R."/>
            <person name="Ohm R."/>
            <person name="Sun H."/>
            <person name="Tunlid A."/>
            <person name="Henrissat B."/>
            <person name="Grigoriev I.V."/>
            <person name="Hibbett D.S."/>
            <person name="Martin F."/>
        </authorList>
    </citation>
    <scope>NUCLEOTIDE SEQUENCE [LARGE SCALE GENOMIC DNA]</scope>
    <source>
        <strain evidence="3">MUT 4182</strain>
    </source>
</reference>
<feature type="compositionally biased region" description="Basic residues" evidence="1">
    <location>
        <begin position="130"/>
        <end position="142"/>
    </location>
</feature>
<feature type="compositionally biased region" description="Polar residues" evidence="1">
    <location>
        <begin position="567"/>
        <end position="584"/>
    </location>
</feature>
<dbReference type="AlphaFoldDB" id="A0A0C3QG49"/>
<accession>A0A0C3QG49</accession>
<feature type="region of interest" description="Disordered" evidence="1">
    <location>
        <begin position="378"/>
        <end position="447"/>
    </location>
</feature>